<protein>
    <submittedName>
        <fullName evidence="2">DUF4252 domain-containing protein</fullName>
    </submittedName>
</protein>
<name>A0ABM7NXM4_9BACT</name>
<feature type="chain" id="PRO_5045553782" evidence="1">
    <location>
        <begin position="22"/>
        <end position="160"/>
    </location>
</feature>
<gene>
    <name evidence="2" type="ORF">prwr041_11730</name>
</gene>
<evidence type="ECO:0000313" key="2">
    <source>
        <dbReference type="EMBL" id="BCS85280.1"/>
    </source>
</evidence>
<dbReference type="RefSeq" id="WP_207155433.1">
    <property type="nucleotide sequence ID" value="NZ_AP024484.1"/>
</dbReference>
<evidence type="ECO:0000256" key="1">
    <source>
        <dbReference type="SAM" id="SignalP"/>
    </source>
</evidence>
<organism evidence="2 3">
    <name type="scientific">Prevotella herbatica</name>
    <dbReference type="NCBI Taxonomy" id="2801997"/>
    <lineage>
        <taxon>Bacteria</taxon>
        <taxon>Pseudomonadati</taxon>
        <taxon>Bacteroidota</taxon>
        <taxon>Bacteroidia</taxon>
        <taxon>Bacteroidales</taxon>
        <taxon>Prevotellaceae</taxon>
        <taxon>Prevotella</taxon>
    </lineage>
</organism>
<dbReference type="InterPro" id="IPR025348">
    <property type="entry name" value="DUF4252"/>
</dbReference>
<evidence type="ECO:0000313" key="3">
    <source>
        <dbReference type="Proteomes" id="UP001319045"/>
    </source>
</evidence>
<reference evidence="2 3" key="1">
    <citation type="journal article" date="2022" name="Int. J. Syst. Evol. Microbiol.">
        <title>Prevotella herbatica sp. nov., a plant polysaccharide-decomposing anaerobic bacterium isolated from a methanogenic reactor.</title>
        <authorList>
            <person name="Uek A."/>
            <person name="Tonouchi A."/>
            <person name="Kaku N."/>
            <person name="Ueki K."/>
        </authorList>
    </citation>
    <scope>NUCLEOTIDE SEQUENCE [LARGE SCALE GENOMIC DNA]</scope>
    <source>
        <strain evidence="2 3">WR041</strain>
    </source>
</reference>
<sequence>MKKIFLSLVLALATTVCTAQSVNDVIREFKSAKGATCINLNKSMIKLMGQGKDKVNLPENINLGDLGDIGKDIDSLKILVLEDCNASIKKKFAKKNINWEKYGYEPVVVTNEDKENVQIYAKKNGDNFKEIVVRVASGEDEGVLVQVFGNIDPKMLSNMK</sequence>
<keyword evidence="1" id="KW-0732">Signal</keyword>
<keyword evidence="3" id="KW-1185">Reference proteome</keyword>
<dbReference type="Pfam" id="PF14060">
    <property type="entry name" value="DUF4252"/>
    <property type="match status" value="1"/>
</dbReference>
<feature type="signal peptide" evidence="1">
    <location>
        <begin position="1"/>
        <end position="21"/>
    </location>
</feature>
<accession>A0ABM7NXM4</accession>
<dbReference type="Proteomes" id="UP001319045">
    <property type="component" value="Chromosome"/>
</dbReference>
<dbReference type="EMBL" id="AP024484">
    <property type="protein sequence ID" value="BCS85280.1"/>
    <property type="molecule type" value="Genomic_DNA"/>
</dbReference>
<proteinExistence type="predicted"/>